<dbReference type="Proteomes" id="UP000294820">
    <property type="component" value="Chromosome 1"/>
</dbReference>
<feature type="binding site" evidence="12">
    <location>
        <position position="146"/>
    </location>
    <ligand>
        <name>CoA</name>
        <dbReference type="ChEBI" id="CHEBI:57287"/>
    </ligand>
</feature>
<feature type="binding site" evidence="12">
    <location>
        <position position="192"/>
    </location>
    <ligand>
        <name>CoA</name>
        <dbReference type="ChEBI" id="CHEBI:57287"/>
    </ligand>
</feature>
<dbReference type="PRINTS" id="PR01399">
    <property type="entry name" value="ENTSNTHTASED"/>
</dbReference>
<protein>
    <recommendedName>
        <fullName evidence="5">Enterobactin synthase component D</fullName>
    </recommendedName>
    <alternativeName>
        <fullName evidence="8">4'-phosphopantetheinyl transferase EntD</fullName>
    </alternativeName>
    <alternativeName>
        <fullName evidence="9">Enterochelin synthase D</fullName>
    </alternativeName>
</protein>
<evidence type="ECO:0000256" key="11">
    <source>
        <dbReference type="ARBA" id="ARBA00049191"/>
    </source>
</evidence>
<feature type="domain" description="4'-phosphopantetheinyl transferase N-terminal" evidence="15">
    <location>
        <begin position="72"/>
        <end position="133"/>
    </location>
</feature>
<dbReference type="PANTHER" id="PTHR38096">
    <property type="entry name" value="ENTEROBACTIN SYNTHASE COMPONENT D"/>
    <property type="match status" value="1"/>
</dbReference>
<keyword evidence="17" id="KW-1185">Reference proteome</keyword>
<evidence type="ECO:0000256" key="7">
    <source>
        <dbReference type="ARBA" id="ARBA00023191"/>
    </source>
</evidence>
<feature type="binding site" evidence="13">
    <location>
        <position position="148"/>
    </location>
    <ligand>
        <name>Mg(2+)</name>
        <dbReference type="ChEBI" id="CHEBI:18420"/>
    </ligand>
</feature>
<organism evidence="16 17">
    <name type="scientific">Dickeya aquatica</name>
    <dbReference type="NCBI Taxonomy" id="1401087"/>
    <lineage>
        <taxon>Bacteria</taxon>
        <taxon>Pseudomonadati</taxon>
        <taxon>Pseudomonadota</taxon>
        <taxon>Gammaproteobacteria</taxon>
        <taxon>Enterobacterales</taxon>
        <taxon>Pectobacteriaceae</taxon>
        <taxon>Dickeya</taxon>
    </lineage>
</organism>
<dbReference type="InterPro" id="IPR008278">
    <property type="entry name" value="4-PPantetheinyl_Trfase_dom"/>
</dbReference>
<comment type="pathway">
    <text evidence="2">Siderophore biosynthesis; enterobactin biosynthesis.</text>
</comment>
<evidence type="ECO:0000256" key="13">
    <source>
        <dbReference type="PIRSR" id="PIRSR603542-2"/>
    </source>
</evidence>
<dbReference type="Gene3D" id="3.90.470.20">
    <property type="entry name" value="4'-phosphopantetheinyl transferase domain"/>
    <property type="match status" value="1"/>
</dbReference>
<dbReference type="GO" id="GO:0005886">
    <property type="term" value="C:plasma membrane"/>
    <property type="evidence" value="ECO:0007669"/>
    <property type="project" value="TreeGrafter"/>
</dbReference>
<reference evidence="16 17" key="1">
    <citation type="submission" date="2016-09" db="EMBL/GenBank/DDBJ databases">
        <authorList>
            <person name="Reverchon S."/>
            <person name="Nasser W."/>
            <person name="Leonard S."/>
            <person name="Brochier C."/>
            <person name="Duprey A."/>
        </authorList>
    </citation>
    <scope>NUCLEOTIDE SEQUENCE [LARGE SCALE GENOMIC DNA]</scope>
    <source>
        <strain evidence="16 17">174/2</strain>
    </source>
</reference>
<comment type="similarity">
    <text evidence="3">Belongs to the P-Pant transferase superfamily. EntD family.</text>
</comment>
<evidence type="ECO:0000256" key="1">
    <source>
        <dbReference type="ARBA" id="ARBA00003937"/>
    </source>
</evidence>
<evidence type="ECO:0000256" key="3">
    <source>
        <dbReference type="ARBA" id="ARBA00008342"/>
    </source>
</evidence>
<proteinExistence type="inferred from homology"/>
<dbReference type="AlphaFoldDB" id="A0A375A6D7"/>
<feature type="binding site" evidence="12">
    <location>
        <begin position="123"/>
        <end position="124"/>
    </location>
    <ligand>
        <name>CoA</name>
        <dbReference type="ChEBI" id="CHEBI:57287"/>
    </ligand>
</feature>
<dbReference type="InterPro" id="IPR037143">
    <property type="entry name" value="4-PPantetheinyl_Trfase_dom_sf"/>
</dbReference>
<dbReference type="SUPFAM" id="SSF56214">
    <property type="entry name" value="4'-phosphopantetheinyl transferase"/>
    <property type="match status" value="1"/>
</dbReference>
<evidence type="ECO:0000313" key="16">
    <source>
        <dbReference type="EMBL" id="SLM61658.1"/>
    </source>
</evidence>
<evidence type="ECO:0000259" key="15">
    <source>
        <dbReference type="Pfam" id="PF17837"/>
    </source>
</evidence>
<sequence>MNRQKDDVIALYPVTECGDMFSLFISNIEWLTFSMPGSKRTYPGYCARCHFDVAAYHEGLFLHTGIAMPAEVRRSVPKRQAEYLAGRYLAKNVLARFNIHGHVLASSADRAPVWPAGMAGSISHNADHVLCAVHRCDSRVCGVGLDIETWMNESRADSLWPGIVDDMEYDWLHSQAPLGFAQMLTLNFSAKESLFKALYPQVKCYFDFLDARMIALDTTQQSFTLQLRSSLSSDYPAGRCFAGRYLWRERDITTFLFV</sequence>
<feature type="binding site" evidence="13">
    <location>
        <position position="147"/>
    </location>
    <ligand>
        <name>Mg(2+)</name>
        <dbReference type="ChEBI" id="CHEBI:18420"/>
    </ligand>
</feature>
<dbReference type="GO" id="GO:0000287">
    <property type="term" value="F:magnesium ion binding"/>
    <property type="evidence" value="ECO:0007669"/>
    <property type="project" value="InterPro"/>
</dbReference>
<evidence type="ECO:0000256" key="2">
    <source>
        <dbReference type="ARBA" id="ARBA00004993"/>
    </source>
</evidence>
<dbReference type="InterPro" id="IPR003542">
    <property type="entry name" value="Enbac_synth_compD-like"/>
</dbReference>
<evidence type="ECO:0000259" key="14">
    <source>
        <dbReference type="Pfam" id="PF01648"/>
    </source>
</evidence>
<evidence type="ECO:0000256" key="4">
    <source>
        <dbReference type="ARBA" id="ARBA00011503"/>
    </source>
</evidence>
<feature type="binding site" evidence="12">
    <location>
        <position position="196"/>
    </location>
    <ligand>
        <name>CoA</name>
        <dbReference type="ChEBI" id="CHEBI:57287"/>
    </ligand>
</feature>
<comment type="subunit">
    <text evidence="4">EntB, EntD, EntE, and EntF form a multienzyme complex called enterobactin synthase.</text>
</comment>
<dbReference type="InterPro" id="IPR041354">
    <property type="entry name" value="4PPT_N"/>
</dbReference>
<comment type="function">
    <text evidence="1">Involved in the biosynthesis of the siderophore enterobactin (enterochelin), which is a macrocyclic trimeric lactone of N-(2,3-dihydroxybenzoyl)-serine. The serine trilactone serves as a scaffolding for the three catechol functionalities that provide hexadentate coordination for the tightly ligated iron(2+) atoms. Plays an essential role in the assembly of the enterobactin by catalyzing the transfer of the 4'-phosphopantetheine (Ppant) moiety from coenzyme A to the apo-domains of both EntB (ArCP domain) and EntF (PCP domain) to yield their holo-forms which make them competent for the activation of 2,3-dihydroxybenzoate (DHB) and L-serine, respectively.</text>
</comment>
<comment type="catalytic activity">
    <reaction evidence="11">
        <text>apo-[peptidyl-carrier protein] + CoA = holo-[peptidyl-carrier protein] + adenosine 3',5'-bisphosphate + H(+)</text>
        <dbReference type="Rhea" id="RHEA:46228"/>
        <dbReference type="Rhea" id="RHEA-COMP:11479"/>
        <dbReference type="Rhea" id="RHEA-COMP:11480"/>
        <dbReference type="ChEBI" id="CHEBI:15378"/>
        <dbReference type="ChEBI" id="CHEBI:29999"/>
        <dbReference type="ChEBI" id="CHEBI:57287"/>
        <dbReference type="ChEBI" id="CHEBI:58343"/>
        <dbReference type="ChEBI" id="CHEBI:64479"/>
    </reaction>
</comment>
<evidence type="ECO:0000256" key="12">
    <source>
        <dbReference type="PIRSR" id="PIRSR603542-1"/>
    </source>
</evidence>
<gene>
    <name evidence="16" type="ORF">DAQ1742_00564</name>
</gene>
<evidence type="ECO:0000256" key="9">
    <source>
        <dbReference type="ARBA" id="ARBA00031996"/>
    </source>
</evidence>
<feature type="binding site" evidence="12">
    <location>
        <position position="87"/>
    </location>
    <ligand>
        <name>CoA</name>
        <dbReference type="ChEBI" id="CHEBI:57287"/>
    </ligand>
</feature>
<keyword evidence="13" id="KW-0460">Magnesium</keyword>
<comment type="catalytic activity">
    <reaction evidence="10">
        <text>apo-[aryl-carrier protein] + CoA = holo-[aryl-carrier protein] + adenosine 3',5'-bisphosphate + H(+)</text>
        <dbReference type="Rhea" id="RHEA:48404"/>
        <dbReference type="Rhea" id="RHEA-COMP:15903"/>
        <dbReference type="Rhea" id="RHEA-COMP:17557"/>
        <dbReference type="ChEBI" id="CHEBI:15378"/>
        <dbReference type="ChEBI" id="CHEBI:29999"/>
        <dbReference type="ChEBI" id="CHEBI:57287"/>
        <dbReference type="ChEBI" id="CHEBI:58343"/>
        <dbReference type="ChEBI" id="CHEBI:64479"/>
    </reaction>
</comment>
<keyword evidence="6 16" id="KW-0808">Transferase</keyword>
<dbReference type="GO" id="GO:0008897">
    <property type="term" value="F:holo-[acyl-carrier-protein] synthase activity"/>
    <property type="evidence" value="ECO:0007669"/>
    <property type="project" value="InterPro"/>
</dbReference>
<dbReference type="EMBL" id="LT615367">
    <property type="protein sequence ID" value="SLM61658.1"/>
    <property type="molecule type" value="Genomic_DNA"/>
</dbReference>
<dbReference type="GO" id="GO:0009239">
    <property type="term" value="P:enterobactin biosynthetic process"/>
    <property type="evidence" value="ECO:0007669"/>
    <property type="project" value="UniProtKB-UniPathway"/>
</dbReference>
<feature type="domain" description="4'-phosphopantetheinyl transferase" evidence="14">
    <location>
        <begin position="142"/>
        <end position="228"/>
    </location>
</feature>
<evidence type="ECO:0000256" key="6">
    <source>
        <dbReference type="ARBA" id="ARBA00022679"/>
    </source>
</evidence>
<dbReference type="PANTHER" id="PTHR38096:SF1">
    <property type="entry name" value="ENTEROBACTIN SYNTHASE COMPONENT D"/>
    <property type="match status" value="1"/>
</dbReference>
<dbReference type="UniPathway" id="UPA00017"/>
<name>A0A375A6D7_9GAMM</name>
<dbReference type="GO" id="GO:0009366">
    <property type="term" value="C:enterobactin synthetase complex"/>
    <property type="evidence" value="ECO:0007669"/>
    <property type="project" value="InterPro"/>
</dbReference>
<evidence type="ECO:0000256" key="5">
    <source>
        <dbReference type="ARBA" id="ARBA00019087"/>
    </source>
</evidence>
<dbReference type="Pfam" id="PF01648">
    <property type="entry name" value="ACPS"/>
    <property type="match status" value="1"/>
</dbReference>
<dbReference type="KEGG" id="daq:DAQ1742_00564"/>
<feature type="binding site" evidence="13">
    <location>
        <position position="146"/>
    </location>
    <ligand>
        <name>Mg(2+)</name>
        <dbReference type="ChEBI" id="CHEBI:18420"/>
    </ligand>
</feature>
<feature type="binding site" evidence="12">
    <location>
        <position position="79"/>
    </location>
    <ligand>
        <name>CoA</name>
        <dbReference type="ChEBI" id="CHEBI:57287"/>
    </ligand>
</feature>
<accession>A0A375A6D7</accession>
<evidence type="ECO:0000256" key="10">
    <source>
        <dbReference type="ARBA" id="ARBA00049176"/>
    </source>
</evidence>
<dbReference type="Pfam" id="PF17837">
    <property type="entry name" value="4PPT_N"/>
    <property type="match status" value="1"/>
</dbReference>
<keyword evidence="7" id="KW-0259">Enterobactin biosynthesis</keyword>
<comment type="cofactor">
    <cofactor evidence="13">
        <name>Mg(2+)</name>
        <dbReference type="ChEBI" id="CHEBI:18420"/>
    </cofactor>
</comment>
<keyword evidence="13" id="KW-0479">Metal-binding</keyword>
<evidence type="ECO:0000313" key="17">
    <source>
        <dbReference type="Proteomes" id="UP000294820"/>
    </source>
</evidence>
<evidence type="ECO:0000256" key="8">
    <source>
        <dbReference type="ARBA" id="ARBA00029894"/>
    </source>
</evidence>